<reference evidence="4 5" key="1">
    <citation type="submission" date="2024-04" db="EMBL/GenBank/DDBJ databases">
        <title>Novel genus in family Flammeovirgaceae.</title>
        <authorList>
            <person name="Nguyen T.H."/>
            <person name="Vuong T.Q."/>
            <person name="Le H."/>
            <person name="Kim S.-G."/>
        </authorList>
    </citation>
    <scope>NUCLEOTIDE SEQUENCE [LARGE SCALE GENOMIC DNA]</scope>
    <source>
        <strain evidence="4 5">JCM 23209</strain>
    </source>
</reference>
<comment type="caution">
    <text evidence="4">The sequence shown here is derived from an EMBL/GenBank/DDBJ whole genome shotgun (WGS) entry which is preliminary data.</text>
</comment>
<dbReference type="InterPro" id="IPR002068">
    <property type="entry name" value="A-crystallin/Hsp20_dom"/>
</dbReference>
<dbReference type="SUPFAM" id="SSF49764">
    <property type="entry name" value="HSP20-like chaperones"/>
    <property type="match status" value="1"/>
</dbReference>
<evidence type="ECO:0000256" key="1">
    <source>
        <dbReference type="PROSITE-ProRule" id="PRU00285"/>
    </source>
</evidence>
<evidence type="ECO:0000259" key="3">
    <source>
        <dbReference type="PROSITE" id="PS01031"/>
    </source>
</evidence>
<accession>A0AAW9SCX2</accession>
<dbReference type="Proteomes" id="UP001403385">
    <property type="component" value="Unassembled WGS sequence"/>
</dbReference>
<dbReference type="Pfam" id="PF00011">
    <property type="entry name" value="HSP20"/>
    <property type="match status" value="1"/>
</dbReference>
<comment type="similarity">
    <text evidence="1 2">Belongs to the small heat shock protein (HSP20) family.</text>
</comment>
<keyword evidence="5" id="KW-1185">Reference proteome</keyword>
<dbReference type="PROSITE" id="PS01031">
    <property type="entry name" value="SHSP"/>
    <property type="match status" value="1"/>
</dbReference>
<evidence type="ECO:0000313" key="4">
    <source>
        <dbReference type="EMBL" id="MEN7548571.1"/>
    </source>
</evidence>
<feature type="domain" description="SHSP" evidence="3">
    <location>
        <begin position="36"/>
        <end position="150"/>
    </location>
</feature>
<evidence type="ECO:0000313" key="5">
    <source>
        <dbReference type="Proteomes" id="UP001403385"/>
    </source>
</evidence>
<proteinExistence type="inferred from homology"/>
<dbReference type="InterPro" id="IPR008978">
    <property type="entry name" value="HSP20-like_chaperone"/>
</dbReference>
<dbReference type="AlphaFoldDB" id="A0AAW9SCX2"/>
<name>A0AAW9SCX2_9BACT</name>
<dbReference type="CDD" id="cd06464">
    <property type="entry name" value="ACD_sHsps-like"/>
    <property type="match status" value="1"/>
</dbReference>
<dbReference type="InterPro" id="IPR031107">
    <property type="entry name" value="Small_HSP"/>
</dbReference>
<organism evidence="4 5">
    <name type="scientific">Rapidithrix thailandica</name>
    <dbReference type="NCBI Taxonomy" id="413964"/>
    <lineage>
        <taxon>Bacteria</taxon>
        <taxon>Pseudomonadati</taxon>
        <taxon>Bacteroidota</taxon>
        <taxon>Cytophagia</taxon>
        <taxon>Cytophagales</taxon>
        <taxon>Flammeovirgaceae</taxon>
        <taxon>Rapidithrix</taxon>
    </lineage>
</organism>
<dbReference type="Gene3D" id="2.60.40.790">
    <property type="match status" value="1"/>
</dbReference>
<dbReference type="EMBL" id="JBDKWZ010000006">
    <property type="protein sequence ID" value="MEN7548571.1"/>
    <property type="molecule type" value="Genomic_DNA"/>
</dbReference>
<gene>
    <name evidence="4" type="ORF">AAG747_11660</name>
</gene>
<dbReference type="RefSeq" id="WP_346821350.1">
    <property type="nucleotide sequence ID" value="NZ_JBDKWZ010000006.1"/>
</dbReference>
<evidence type="ECO:0000256" key="2">
    <source>
        <dbReference type="RuleBase" id="RU003616"/>
    </source>
</evidence>
<protein>
    <submittedName>
        <fullName evidence="4">Hsp20/alpha crystallin family protein</fullName>
    </submittedName>
</protein>
<sequence>MGTLMKTNGGFFPDFPTIFEDFFNRDWTNRFANAPVPERGTLPSVNVKETDKSFELEVAAPGMDKKDFKIELDNDMLVISAEKEQKTEEKEGKYTRQEFSYSSFRRSFTLPERMVEIEKITANYKEGILYLHIPKTNEAKTKPVQQIKIG</sequence>
<dbReference type="PANTHER" id="PTHR11527">
    <property type="entry name" value="HEAT-SHOCK PROTEIN 20 FAMILY MEMBER"/>
    <property type="match status" value="1"/>
</dbReference>